<feature type="binding site" evidence="7">
    <location>
        <begin position="32"/>
        <end position="39"/>
    </location>
    <ligand>
        <name>ATP</name>
        <dbReference type="ChEBI" id="CHEBI:30616"/>
    </ligand>
</feature>
<dbReference type="Gene3D" id="3.40.50.300">
    <property type="entry name" value="P-loop containing nucleotide triphosphate hydrolases"/>
    <property type="match status" value="2"/>
</dbReference>
<dbReference type="Proteomes" id="UP000243589">
    <property type="component" value="Unassembled WGS sequence"/>
</dbReference>
<feature type="region of interest" description="Disordered" evidence="8">
    <location>
        <begin position="337"/>
        <end position="357"/>
    </location>
</feature>
<feature type="coiled-coil region" evidence="7">
    <location>
        <begin position="987"/>
        <end position="1024"/>
    </location>
</feature>
<keyword evidence="3 7" id="KW-0547">Nucleotide-binding</keyword>
<evidence type="ECO:0000256" key="2">
    <source>
        <dbReference type="ARBA" id="ARBA00022490"/>
    </source>
</evidence>
<dbReference type="GO" id="GO:0007062">
    <property type="term" value="P:sister chromatid cohesion"/>
    <property type="evidence" value="ECO:0007669"/>
    <property type="project" value="InterPro"/>
</dbReference>
<dbReference type="PANTHER" id="PTHR43977">
    <property type="entry name" value="STRUCTURAL MAINTENANCE OF CHROMOSOMES PROTEIN 3"/>
    <property type="match status" value="1"/>
</dbReference>
<comment type="subcellular location">
    <subcellularLocation>
        <location evidence="1 7">Cytoplasm</location>
    </subcellularLocation>
</comment>
<dbReference type="InterPro" id="IPR024704">
    <property type="entry name" value="SMC"/>
</dbReference>
<feature type="compositionally biased region" description="Basic and acidic residues" evidence="8">
    <location>
        <begin position="684"/>
        <end position="703"/>
    </location>
</feature>
<dbReference type="SMART" id="SM00968">
    <property type="entry name" value="SMC_hinge"/>
    <property type="match status" value="1"/>
</dbReference>
<evidence type="ECO:0000256" key="5">
    <source>
        <dbReference type="ARBA" id="ARBA00023054"/>
    </source>
</evidence>
<dbReference type="InterPro" id="IPR003395">
    <property type="entry name" value="RecF/RecN/SMC_N"/>
</dbReference>
<evidence type="ECO:0000313" key="10">
    <source>
        <dbReference type="EMBL" id="KXZ59692.1"/>
    </source>
</evidence>
<comment type="similarity">
    <text evidence="7">Belongs to the SMC family.</text>
</comment>
<dbReference type="FunFam" id="3.40.50.300:FF:000901">
    <property type="entry name" value="Chromosome partition protein Smc"/>
    <property type="match status" value="1"/>
</dbReference>
<accession>A0A150HC57</accession>
<evidence type="ECO:0000256" key="4">
    <source>
        <dbReference type="ARBA" id="ARBA00022840"/>
    </source>
</evidence>
<evidence type="ECO:0000256" key="3">
    <source>
        <dbReference type="ARBA" id="ARBA00022741"/>
    </source>
</evidence>
<comment type="function">
    <text evidence="7">Required for chromosome condensation and partitioning.</text>
</comment>
<dbReference type="SUPFAM" id="SSF75553">
    <property type="entry name" value="Smc hinge domain"/>
    <property type="match status" value="1"/>
</dbReference>
<dbReference type="GO" id="GO:0005737">
    <property type="term" value="C:cytoplasm"/>
    <property type="evidence" value="ECO:0007669"/>
    <property type="project" value="UniProtKB-SubCell"/>
</dbReference>
<dbReference type="InterPro" id="IPR036277">
    <property type="entry name" value="SMC_hinge_sf"/>
</dbReference>
<comment type="domain">
    <text evidence="7">Contains large globular domains required for ATP hydrolysis at each terminus and a third globular domain forming a flexible hinge near the middle of the molecule. These domains are separated by coiled-coil structures.</text>
</comment>
<dbReference type="SUPFAM" id="SSF52540">
    <property type="entry name" value="P-loop containing nucleoside triphosphate hydrolases"/>
    <property type="match status" value="1"/>
</dbReference>
<dbReference type="Pfam" id="PF02463">
    <property type="entry name" value="SMC_N"/>
    <property type="match status" value="1"/>
</dbReference>
<dbReference type="InterPro" id="IPR011890">
    <property type="entry name" value="SMC_prok"/>
</dbReference>
<organism evidence="10 11">
    <name type="scientific">Brevibacterium ravenspurgense</name>
    <dbReference type="NCBI Taxonomy" id="479117"/>
    <lineage>
        <taxon>Bacteria</taxon>
        <taxon>Bacillati</taxon>
        <taxon>Actinomycetota</taxon>
        <taxon>Actinomycetes</taxon>
        <taxon>Micrococcales</taxon>
        <taxon>Brevibacteriaceae</taxon>
        <taxon>Brevibacterium</taxon>
    </lineage>
</organism>
<dbReference type="AlphaFoldDB" id="A0A150HC57"/>
<dbReference type="EMBL" id="LQQC01000002">
    <property type="protein sequence ID" value="KXZ59692.1"/>
    <property type="molecule type" value="Genomic_DNA"/>
</dbReference>
<keyword evidence="5 7" id="KW-0175">Coiled coil</keyword>
<dbReference type="Gene3D" id="1.20.1060.20">
    <property type="match status" value="1"/>
</dbReference>
<keyword evidence="2 7" id="KW-0963">Cytoplasm</keyword>
<reference evidence="10 11" key="1">
    <citation type="submission" date="2016-01" db="EMBL/GenBank/DDBJ databases">
        <title>Use of Whole Genome Sequencing to ascertain that Brevibacterium massiliense (Roux, Raoult 2009) is a later heterotypic synonym of Brevibacterium ravenspurgense (Mages 2008).</title>
        <authorList>
            <person name="Bernier A.-M."/>
            <person name="Burdz T."/>
            <person name="Huynh C."/>
            <person name="Pachecho A.L."/>
            <person name="Wiebe D."/>
            <person name="Bonner C."/>
            <person name="Bernard K."/>
        </authorList>
    </citation>
    <scope>NUCLEOTIDE SEQUENCE [LARGE SCALE GENOMIC DNA]</scope>
    <source>
        <strain evidence="10 11">CCUG56047</strain>
    </source>
</reference>
<proteinExistence type="inferred from homology"/>
<dbReference type="RefSeq" id="WP_062019479.1">
    <property type="nucleotide sequence ID" value="NZ_LQQC01000002.1"/>
</dbReference>
<feature type="compositionally biased region" description="Basic and acidic residues" evidence="8">
    <location>
        <begin position="854"/>
        <end position="863"/>
    </location>
</feature>
<evidence type="ECO:0000313" key="11">
    <source>
        <dbReference type="Proteomes" id="UP000243589"/>
    </source>
</evidence>
<evidence type="ECO:0000256" key="7">
    <source>
        <dbReference type="HAMAP-Rule" id="MF_01894"/>
    </source>
</evidence>
<dbReference type="GO" id="GO:0007059">
    <property type="term" value="P:chromosome segregation"/>
    <property type="evidence" value="ECO:0007669"/>
    <property type="project" value="UniProtKB-UniRule"/>
</dbReference>
<keyword evidence="6 7" id="KW-0238">DNA-binding</keyword>
<dbReference type="InterPro" id="IPR010935">
    <property type="entry name" value="SMC_hinge"/>
</dbReference>
<dbReference type="GO" id="GO:0003677">
    <property type="term" value="F:DNA binding"/>
    <property type="evidence" value="ECO:0007669"/>
    <property type="project" value="UniProtKB-UniRule"/>
</dbReference>
<protein>
    <recommendedName>
        <fullName evidence="7">Chromosome partition protein Smc</fullName>
    </recommendedName>
</protein>
<feature type="compositionally biased region" description="Basic and acidic residues" evidence="8">
    <location>
        <begin position="736"/>
        <end position="751"/>
    </location>
</feature>
<dbReference type="GO" id="GO:0005694">
    <property type="term" value="C:chromosome"/>
    <property type="evidence" value="ECO:0007669"/>
    <property type="project" value="InterPro"/>
</dbReference>
<comment type="subunit">
    <text evidence="7">Homodimer.</text>
</comment>
<feature type="region of interest" description="Disordered" evidence="8">
    <location>
        <begin position="854"/>
        <end position="875"/>
    </location>
</feature>
<dbReference type="Pfam" id="PF06470">
    <property type="entry name" value="SMC_hinge"/>
    <property type="match status" value="1"/>
</dbReference>
<comment type="caution">
    <text evidence="10">The sequence shown here is derived from an EMBL/GenBank/DDBJ whole genome shotgun (WGS) entry which is preliminary data.</text>
</comment>
<dbReference type="GO" id="GO:0006260">
    <property type="term" value="P:DNA replication"/>
    <property type="evidence" value="ECO:0007669"/>
    <property type="project" value="UniProtKB-UniRule"/>
</dbReference>
<dbReference type="GO" id="GO:0005524">
    <property type="term" value="F:ATP binding"/>
    <property type="evidence" value="ECO:0007669"/>
    <property type="project" value="UniProtKB-UniRule"/>
</dbReference>
<dbReference type="Gene3D" id="3.30.70.1620">
    <property type="match status" value="1"/>
</dbReference>
<evidence type="ECO:0000256" key="6">
    <source>
        <dbReference type="ARBA" id="ARBA00023125"/>
    </source>
</evidence>
<feature type="domain" description="SMC hinge" evidence="9">
    <location>
        <begin position="508"/>
        <end position="619"/>
    </location>
</feature>
<name>A0A150HC57_9MICO</name>
<gene>
    <name evidence="10" type="primary">smc_1</name>
    <name evidence="7" type="synonym">smc</name>
    <name evidence="10" type="ORF">Bravens_00164</name>
</gene>
<dbReference type="NCBIfam" id="TIGR02168">
    <property type="entry name" value="SMC_prok_B"/>
    <property type="match status" value="1"/>
</dbReference>
<dbReference type="PIRSF" id="PIRSF005719">
    <property type="entry name" value="SMC"/>
    <property type="match status" value="1"/>
</dbReference>
<dbReference type="PATRIC" id="fig|479117.4.peg.160"/>
<dbReference type="GO" id="GO:0030261">
    <property type="term" value="P:chromosome condensation"/>
    <property type="evidence" value="ECO:0007669"/>
    <property type="project" value="InterPro"/>
</dbReference>
<sequence length="1178" mass="128030">MFLKTLSMRGFKSFASATRLELEPGITCVVGPNGSGKSNVVDALAWVMGEQGAKNLRGGKMEDVIFAGTSKRQALGRAEVSLTIDNTDGAIPIDYTEVTISRTLFRSGGSEYAVNGAPARLLDIQELLSDSGLGKEMHVIVGQGQLDQVLHADPFERRGIIEEAAGVLKHRRRKEKAVRKLNGLQTNLDRLQDLRAELARQLGPLGRQARAAQRAATVQAELRDANARLLADDIVQTEAALQNTGDAHTESQQRQHLEARIAQLEEEISEARTAAVKAEEEHDRLSQLLRRVGQAATRAKAAAGRARDRVEFLRTPAQKLSGDEPEALLERAEHFRGELSDAEDQQSKRAQSLEELAQTRSEISGKLEQAEAALKAARAEIAEKVRIRAGLESDVETANRALEGIAREKADAAPARDKLLADIEAARAEAQRAEAAAAELEGDQTGIDDTVKAAAEATAQAQKAFDEASARSAELTGQLRKTEARIEALQLSASHSASAEDLLALEIDGVTGRVEDLLEIEAGFETAAAAALGPFAQALFASSHAAGLALLDSTDDGADVDTVIGSTAQTSGPETLEVSGGRRAVDVVASTDPALHAALRSVLSRTVIVDDSDAALALLEDHPDLTCVTRAGTVIEAHRVRRSGRAEAARAEARNALAEAQAGIGDLTRAAADASSEVEKLREALRTARSDEQQAQEARRDAEAQGIRAQGSVTAAKERVQLLEAEIERLDSRSAQLEERRAQAEEQRDKAQAALAGLDSVDAEPDTEDRDRLAQEHSQLGEEVMEARIAARSADDRVRFLADRIDSLRRKARAQQAERERLQREEQARRLLADRTEAAGAIAVELAEHLAEREKSAEAEHARLQSSRAEANQRAEKLRESLEELRGELAKLAEAEHAAALKRERFVLKLEELSRRAEQEIGLAAQNLVEQFGPHLDVPDFSADVDSDADELPTRPFVRAEVEAAQKKAEREMKRIGKVNPLALEEFTALQERHDYLEKQINDIEETREDLRGMVSQIDELVKEVFAEAFADTAREFTDIFSRLFPGGEGSLSLTDPDDMLTTGVEVFARPAGKRVRRLSLLSGGERSLVAVAILVAIFKARPSPFYVMDEVEAALDDANLTRLLGVFKELQESSQLIVITHQKRTMEIADALYGVTMGGDGISKVVSQRLADSRRGE</sequence>
<feature type="region of interest" description="Disordered" evidence="8">
    <location>
        <begin position="684"/>
        <end position="711"/>
    </location>
</feature>
<keyword evidence="4 7" id="KW-0067">ATP-binding</keyword>
<feature type="region of interest" description="Disordered" evidence="8">
    <location>
        <begin position="736"/>
        <end position="774"/>
    </location>
</feature>
<evidence type="ECO:0000256" key="1">
    <source>
        <dbReference type="ARBA" id="ARBA00004496"/>
    </source>
</evidence>
<keyword evidence="11" id="KW-1185">Reference proteome</keyword>
<dbReference type="FunFam" id="3.40.50.300:FF:000984">
    <property type="entry name" value="Chromosome partition protein Smc"/>
    <property type="match status" value="1"/>
</dbReference>
<evidence type="ECO:0000259" key="9">
    <source>
        <dbReference type="SMART" id="SM00968"/>
    </source>
</evidence>
<feature type="coiled-coil region" evidence="7">
    <location>
        <begin position="247"/>
        <end position="288"/>
    </location>
</feature>
<dbReference type="InterPro" id="IPR027417">
    <property type="entry name" value="P-loop_NTPase"/>
</dbReference>
<dbReference type="GO" id="GO:0016887">
    <property type="term" value="F:ATP hydrolysis activity"/>
    <property type="evidence" value="ECO:0007669"/>
    <property type="project" value="InterPro"/>
</dbReference>
<feature type="coiled-coil region" evidence="7">
    <location>
        <begin position="174"/>
        <end position="201"/>
    </location>
</feature>
<evidence type="ECO:0000256" key="8">
    <source>
        <dbReference type="SAM" id="MobiDB-lite"/>
    </source>
</evidence>
<dbReference type="HAMAP" id="MF_01894">
    <property type="entry name" value="Smc_prok"/>
    <property type="match status" value="1"/>
</dbReference>